<dbReference type="AlphaFoldDB" id="A0AAV2IIJ3"/>
<feature type="transmembrane region" description="Helical" evidence="6">
    <location>
        <begin position="229"/>
        <end position="247"/>
    </location>
</feature>
<evidence type="ECO:0000256" key="2">
    <source>
        <dbReference type="ARBA" id="ARBA00022475"/>
    </source>
</evidence>
<keyword evidence="6" id="KW-0812">Transmembrane</keyword>
<evidence type="ECO:0000313" key="8">
    <source>
        <dbReference type="Proteomes" id="UP001497497"/>
    </source>
</evidence>
<gene>
    <name evidence="7" type="ORF">GSLYS_00019385001</name>
</gene>
<comment type="subcellular location">
    <subcellularLocation>
        <location evidence="1">Cell membrane</location>
        <topology evidence="1">Multi-pass membrane protein</topology>
    </subcellularLocation>
</comment>
<proteinExistence type="predicted"/>
<feature type="transmembrane region" description="Helical" evidence="6">
    <location>
        <begin position="78"/>
        <end position="98"/>
    </location>
</feature>
<dbReference type="Proteomes" id="UP001497497">
    <property type="component" value="Unassembled WGS sequence"/>
</dbReference>
<organism evidence="7 8">
    <name type="scientific">Lymnaea stagnalis</name>
    <name type="common">Great pond snail</name>
    <name type="synonym">Helix stagnalis</name>
    <dbReference type="NCBI Taxonomy" id="6523"/>
    <lineage>
        <taxon>Eukaryota</taxon>
        <taxon>Metazoa</taxon>
        <taxon>Spiralia</taxon>
        <taxon>Lophotrochozoa</taxon>
        <taxon>Mollusca</taxon>
        <taxon>Gastropoda</taxon>
        <taxon>Heterobranchia</taxon>
        <taxon>Euthyneura</taxon>
        <taxon>Panpulmonata</taxon>
        <taxon>Hygrophila</taxon>
        <taxon>Lymnaeoidea</taxon>
        <taxon>Lymnaeidae</taxon>
        <taxon>Lymnaea</taxon>
    </lineage>
</organism>
<dbReference type="GO" id="GO:0005886">
    <property type="term" value="C:plasma membrane"/>
    <property type="evidence" value="ECO:0007669"/>
    <property type="project" value="UniProtKB-SubCell"/>
</dbReference>
<protein>
    <recommendedName>
        <fullName evidence="9">G-protein coupled receptors family 1 profile domain-containing protein</fullName>
    </recommendedName>
</protein>
<sequence>MTIKRTTHFADVMSWNNQSLDTVSAAIESSPVNPLITQHQFTILIGMYTCLDMILSVMGVVTNTVNIKTFVAMGADDGVTVAFLFLSSAELVCCLAALGQKISMAFWVTEMATDYRTWFDVSPYALNSFFGNIRGGLFSIPVFITTYLAVAKCMCVVQPLAFRNMFSVSRTVRVMTGLCIFGVVSHIPVMATIGIAETFDKKVNATRRVMWYSPYRDIVKTVIWNAKDTFPALATQVIIIICVVVMVKELTEAVNNREKLKSGSFYEDPDDGLKKSKTGNRQFSRLTGKELQVIKQVTLISVVYIVANTPKIIIFLAFALTPEMTQGGTYQNMYDVTIRGKDNSELYMSVANIFIYYKYNSKFKQYCTLKW</sequence>
<accession>A0AAV2IIJ3</accession>
<keyword evidence="8" id="KW-1185">Reference proteome</keyword>
<reference evidence="7 8" key="1">
    <citation type="submission" date="2024-04" db="EMBL/GenBank/DDBJ databases">
        <authorList>
            <consortium name="Genoscope - CEA"/>
            <person name="William W."/>
        </authorList>
    </citation>
    <scope>NUCLEOTIDE SEQUENCE [LARGE SCALE GENOMIC DNA]</scope>
</reference>
<dbReference type="PANTHER" id="PTHR24230:SF163">
    <property type="entry name" value="CORAZONIN RECEPTOR, ISOFORM B"/>
    <property type="match status" value="1"/>
</dbReference>
<name>A0AAV2IIJ3_LYMST</name>
<evidence type="ECO:0000256" key="6">
    <source>
        <dbReference type="SAM" id="Phobius"/>
    </source>
</evidence>
<evidence type="ECO:0000256" key="5">
    <source>
        <dbReference type="ARBA" id="ARBA00023224"/>
    </source>
</evidence>
<keyword evidence="5" id="KW-0807">Transducer</keyword>
<comment type="caution">
    <text evidence="7">The sequence shown here is derived from an EMBL/GenBank/DDBJ whole genome shotgun (WGS) entry which is preliminary data.</text>
</comment>
<keyword evidence="6" id="KW-0472">Membrane</keyword>
<dbReference type="EMBL" id="CAXITT010000760">
    <property type="protein sequence ID" value="CAL1546008.1"/>
    <property type="molecule type" value="Genomic_DNA"/>
</dbReference>
<evidence type="ECO:0000256" key="1">
    <source>
        <dbReference type="ARBA" id="ARBA00004651"/>
    </source>
</evidence>
<dbReference type="GO" id="GO:0008528">
    <property type="term" value="F:G protein-coupled peptide receptor activity"/>
    <property type="evidence" value="ECO:0007669"/>
    <property type="project" value="TreeGrafter"/>
</dbReference>
<evidence type="ECO:0000313" key="7">
    <source>
        <dbReference type="EMBL" id="CAL1546008.1"/>
    </source>
</evidence>
<feature type="transmembrane region" description="Helical" evidence="6">
    <location>
        <begin position="41"/>
        <end position="66"/>
    </location>
</feature>
<dbReference type="Gene3D" id="1.20.1070.10">
    <property type="entry name" value="Rhodopsin 7-helix transmembrane proteins"/>
    <property type="match status" value="1"/>
</dbReference>
<feature type="transmembrane region" description="Helical" evidence="6">
    <location>
        <begin position="138"/>
        <end position="162"/>
    </location>
</feature>
<keyword evidence="3" id="KW-0297">G-protein coupled receptor</keyword>
<dbReference type="GO" id="GO:0007218">
    <property type="term" value="P:neuropeptide signaling pathway"/>
    <property type="evidence" value="ECO:0007669"/>
    <property type="project" value="TreeGrafter"/>
</dbReference>
<evidence type="ECO:0008006" key="9">
    <source>
        <dbReference type="Google" id="ProtNLM"/>
    </source>
</evidence>
<keyword evidence="6" id="KW-1133">Transmembrane helix</keyword>
<dbReference type="PANTHER" id="PTHR24230">
    <property type="entry name" value="G-PROTEIN COUPLED RECEPTOR"/>
    <property type="match status" value="1"/>
</dbReference>
<dbReference type="SUPFAM" id="SSF81321">
    <property type="entry name" value="Family A G protein-coupled receptor-like"/>
    <property type="match status" value="1"/>
</dbReference>
<evidence type="ECO:0000256" key="3">
    <source>
        <dbReference type="ARBA" id="ARBA00023040"/>
    </source>
</evidence>
<keyword evidence="2" id="KW-1003">Cell membrane</keyword>
<feature type="transmembrane region" description="Helical" evidence="6">
    <location>
        <begin position="174"/>
        <end position="196"/>
    </location>
</feature>
<keyword evidence="4" id="KW-0675">Receptor</keyword>
<evidence type="ECO:0000256" key="4">
    <source>
        <dbReference type="ARBA" id="ARBA00023170"/>
    </source>
</evidence>